<feature type="transmembrane region" description="Helical" evidence="8">
    <location>
        <begin position="167"/>
        <end position="188"/>
    </location>
</feature>
<dbReference type="PANTHER" id="PTHR30335:SF0">
    <property type="entry name" value="ION-TRANSLOCATING OXIDOREDUCTASE COMPLEX SUBUNIT A"/>
    <property type="match status" value="1"/>
</dbReference>
<name>A0A133VI32_9EURY</name>
<dbReference type="GO" id="GO:0022900">
    <property type="term" value="P:electron transport chain"/>
    <property type="evidence" value="ECO:0007669"/>
    <property type="project" value="UniProtKB-UniRule"/>
</dbReference>
<feature type="transmembrane region" description="Helical" evidence="8">
    <location>
        <begin position="38"/>
        <end position="59"/>
    </location>
</feature>
<comment type="subcellular location">
    <subcellularLocation>
        <location evidence="8">Cell membrane</location>
        <topology evidence="8">Multi-pass membrane protein</topology>
    </subcellularLocation>
    <subcellularLocation>
        <location evidence="1">Endomembrane system</location>
        <topology evidence="1">Multi-pass membrane protein</topology>
    </subcellularLocation>
</comment>
<sequence>MENLISIVIGAIFINNIVLTKFLGLCPFFGVSTKISNALSMGGAVTFVMTFSSIITWLVYDQLLIPFNIEYLRLVAFILVIATFVQLSETIIKNTAPKIHQSLGVYLPLITTNCAILGIVLINNIQQSYTLLSSTISGAATGAGFTLALLLMAGIRERLALANSPESLRGLPLAFIAAALLALAFQAFSGMSI</sequence>
<feature type="transmembrane region" description="Helical" evidence="8">
    <location>
        <begin position="6"/>
        <end position="31"/>
    </location>
</feature>
<dbReference type="PANTHER" id="PTHR30335">
    <property type="entry name" value="INTEGRAL MEMBRANE PROTEIN OF SOXR-REDUCING COMPLEX"/>
    <property type="match status" value="1"/>
</dbReference>
<comment type="caution">
    <text evidence="9">The sequence shown here is derived from an EMBL/GenBank/DDBJ whole genome shotgun (WGS) entry which is preliminary data.</text>
</comment>
<accession>A0A133VI32</accession>
<dbReference type="Pfam" id="PF02508">
    <property type="entry name" value="Rnf-Nqr"/>
    <property type="match status" value="1"/>
</dbReference>
<dbReference type="Proteomes" id="UP000070491">
    <property type="component" value="Unassembled WGS sequence"/>
</dbReference>
<dbReference type="InterPro" id="IPR050133">
    <property type="entry name" value="NqrDE/RnfAE_oxidrdctase"/>
</dbReference>
<evidence type="ECO:0000256" key="8">
    <source>
        <dbReference type="HAMAP-Rule" id="MF_00459"/>
    </source>
</evidence>
<evidence type="ECO:0000256" key="3">
    <source>
        <dbReference type="ARBA" id="ARBA00022692"/>
    </source>
</evidence>
<evidence type="ECO:0000256" key="4">
    <source>
        <dbReference type="ARBA" id="ARBA00022967"/>
    </source>
</evidence>
<keyword evidence="3 8" id="KW-0812">Transmembrane</keyword>
<dbReference type="EMBL" id="LHYG01000015">
    <property type="protein sequence ID" value="KXB06092.1"/>
    <property type="molecule type" value="Genomic_DNA"/>
</dbReference>
<keyword evidence="10" id="KW-1185">Reference proteome</keyword>
<comment type="subunit">
    <text evidence="8">The Rnf complex is probably composed of eight subunits, including RnfA, RnfB, RnfC, RnfD, RnfE and RnfG.</text>
</comment>
<evidence type="ECO:0000256" key="5">
    <source>
        <dbReference type="ARBA" id="ARBA00022982"/>
    </source>
</evidence>
<keyword evidence="8" id="KW-1003">Cell membrane</keyword>
<dbReference type="InterPro" id="IPR003667">
    <property type="entry name" value="NqrDE/RnfAE"/>
</dbReference>
<reference evidence="9 10" key="1">
    <citation type="journal article" date="2016" name="Sci. Rep.">
        <title>Metabolic traits of an uncultured archaeal lineage -MSBL1- from brine pools of the Red Sea.</title>
        <authorList>
            <person name="Mwirichia R."/>
            <person name="Alam I."/>
            <person name="Rashid M."/>
            <person name="Vinu M."/>
            <person name="Ba-Alawi W."/>
            <person name="Anthony Kamau A."/>
            <person name="Kamanda Ngugi D."/>
            <person name="Goker M."/>
            <person name="Klenk H.P."/>
            <person name="Bajic V."/>
            <person name="Stingl U."/>
        </authorList>
    </citation>
    <scope>NUCLEOTIDE SEQUENCE [LARGE SCALE GENOMIC DNA]</scope>
    <source>
        <strain evidence="9">SCGC-AAA382F02</strain>
    </source>
</reference>
<dbReference type="NCBIfam" id="TIGR01943">
    <property type="entry name" value="rnfA"/>
    <property type="match status" value="1"/>
</dbReference>
<feature type="transmembrane region" description="Helical" evidence="8">
    <location>
        <begin position="131"/>
        <end position="155"/>
    </location>
</feature>
<evidence type="ECO:0000256" key="1">
    <source>
        <dbReference type="ARBA" id="ARBA00004127"/>
    </source>
</evidence>
<keyword evidence="5 8" id="KW-0249">Electron transport</keyword>
<keyword evidence="6 8" id="KW-1133">Transmembrane helix</keyword>
<proteinExistence type="inferred from homology"/>
<keyword evidence="4 8" id="KW-1278">Translocase</keyword>
<organism evidence="9 10">
    <name type="scientific">candidate division MSBL1 archaeon SCGC-AAA382F02</name>
    <dbReference type="NCBI Taxonomy" id="1698282"/>
    <lineage>
        <taxon>Archaea</taxon>
        <taxon>Methanobacteriati</taxon>
        <taxon>Methanobacteriota</taxon>
        <taxon>candidate division MSBL1</taxon>
    </lineage>
</organism>
<protein>
    <recommendedName>
        <fullName evidence="8">Ion-translocating oxidoreductase complex subunit A</fullName>
        <ecNumber evidence="8">7.-.-.-</ecNumber>
    </recommendedName>
    <alternativeName>
        <fullName evidence="8">Rnf electron transport complex subunit A</fullName>
    </alternativeName>
</protein>
<feature type="transmembrane region" description="Helical" evidence="8">
    <location>
        <begin position="104"/>
        <end position="125"/>
    </location>
</feature>
<gene>
    <name evidence="8" type="primary">rnfA</name>
    <name evidence="9" type="ORF">AKJ53_01345</name>
</gene>
<evidence type="ECO:0000313" key="9">
    <source>
        <dbReference type="EMBL" id="KXB06092.1"/>
    </source>
</evidence>
<keyword evidence="2 8" id="KW-0813">Transport</keyword>
<dbReference type="GO" id="GO:0005886">
    <property type="term" value="C:plasma membrane"/>
    <property type="evidence" value="ECO:0007669"/>
    <property type="project" value="UniProtKB-SubCell"/>
</dbReference>
<evidence type="ECO:0000313" key="10">
    <source>
        <dbReference type="Proteomes" id="UP000070491"/>
    </source>
</evidence>
<dbReference type="GO" id="GO:0012505">
    <property type="term" value="C:endomembrane system"/>
    <property type="evidence" value="ECO:0007669"/>
    <property type="project" value="UniProtKB-SubCell"/>
</dbReference>
<dbReference type="HAMAP" id="MF_00459">
    <property type="entry name" value="RsxA_RnfA"/>
    <property type="match status" value="1"/>
</dbReference>
<comment type="similarity">
    <text evidence="8">Belongs to the NqrDE/RnfAE family.</text>
</comment>
<feature type="transmembrane region" description="Helical" evidence="8">
    <location>
        <begin position="71"/>
        <end position="92"/>
    </location>
</feature>
<dbReference type="AlphaFoldDB" id="A0A133VI32"/>
<keyword evidence="7 8" id="KW-0472">Membrane</keyword>
<dbReference type="EC" id="7.-.-.-" evidence="8"/>
<evidence type="ECO:0000256" key="7">
    <source>
        <dbReference type="ARBA" id="ARBA00023136"/>
    </source>
</evidence>
<dbReference type="PATRIC" id="fig|1698282.3.peg.101"/>
<dbReference type="PIRSF" id="PIRSF006102">
    <property type="entry name" value="NQR_DE"/>
    <property type="match status" value="1"/>
</dbReference>
<comment type="function">
    <text evidence="8">Part of a membrane-bound complex that couples electron transfer with translocation of ions across the membrane.</text>
</comment>
<dbReference type="InterPro" id="IPR011293">
    <property type="entry name" value="Ion_transpt_RnfA/RsxA"/>
</dbReference>
<evidence type="ECO:0000256" key="2">
    <source>
        <dbReference type="ARBA" id="ARBA00022448"/>
    </source>
</evidence>
<evidence type="ECO:0000256" key="6">
    <source>
        <dbReference type="ARBA" id="ARBA00022989"/>
    </source>
</evidence>